<accession>A0ABR7GCM5</accession>
<comment type="caution">
    <text evidence="1">The sequence shown here is derived from an EMBL/GenBank/DDBJ whole genome shotgun (WGS) entry which is preliminary data.</text>
</comment>
<dbReference type="Gene3D" id="1.10.3210.10">
    <property type="entry name" value="Hypothetical protein af1432"/>
    <property type="match status" value="1"/>
</dbReference>
<gene>
    <name evidence="1" type="ORF">H8S40_14135</name>
</gene>
<name>A0ABR7GCM5_9FIRM</name>
<dbReference type="Proteomes" id="UP000631576">
    <property type="component" value="Unassembled WGS sequence"/>
</dbReference>
<protein>
    <submittedName>
        <fullName evidence="1">Phosphohydrolase</fullName>
    </submittedName>
</protein>
<organism evidence="1 2">
    <name type="scientific">Ruminococcus hominis</name>
    <dbReference type="NCBI Taxonomy" id="2763065"/>
    <lineage>
        <taxon>Bacteria</taxon>
        <taxon>Bacillati</taxon>
        <taxon>Bacillota</taxon>
        <taxon>Clostridia</taxon>
        <taxon>Eubacteriales</taxon>
        <taxon>Oscillospiraceae</taxon>
        <taxon>Ruminococcus</taxon>
    </lineage>
</organism>
<sequence>MKLKNKLLDQLRKEALYDPVDLKKEWGEDFYECIRDIAEHPVVLRMKLYPHHGHTNCYEHCLHVAYYNYVVCRYFHLDARSAARGGMLHDLFLYDWHTHAQKTGERFHGIHHPKHAYRHAKKFFNLNPIEEDIILAHMWPVTVLKVPRTKEGWITTLTDKYCGALETGQGRS</sequence>
<dbReference type="SUPFAM" id="SSF109604">
    <property type="entry name" value="HD-domain/PDEase-like"/>
    <property type="match status" value="1"/>
</dbReference>
<proteinExistence type="predicted"/>
<dbReference type="EMBL" id="JACOPE010000001">
    <property type="protein sequence ID" value="MBC5684655.1"/>
    <property type="molecule type" value="Genomic_DNA"/>
</dbReference>
<keyword evidence="2" id="KW-1185">Reference proteome</keyword>
<evidence type="ECO:0000313" key="2">
    <source>
        <dbReference type="Proteomes" id="UP000631576"/>
    </source>
</evidence>
<reference evidence="1 2" key="1">
    <citation type="submission" date="2020-08" db="EMBL/GenBank/DDBJ databases">
        <title>Genome public.</title>
        <authorList>
            <person name="Liu C."/>
            <person name="Sun Q."/>
        </authorList>
    </citation>
    <scope>NUCLEOTIDE SEQUENCE [LARGE SCALE GENOMIC DNA]</scope>
    <source>
        <strain evidence="1 2">NSJ-13</strain>
    </source>
</reference>
<evidence type="ECO:0000313" key="1">
    <source>
        <dbReference type="EMBL" id="MBC5684655.1"/>
    </source>
</evidence>